<feature type="region of interest" description="Disordered" evidence="1">
    <location>
        <begin position="459"/>
        <end position="478"/>
    </location>
</feature>
<evidence type="ECO:0000313" key="3">
    <source>
        <dbReference type="EMBL" id="WMV58568.1"/>
    </source>
</evidence>
<dbReference type="PANTHER" id="PTHR33710:SF80">
    <property type="entry name" value="ENDONUCLEASE_EXONUCLEASE_PHOSPHATASE"/>
    <property type="match status" value="1"/>
</dbReference>
<evidence type="ECO:0000313" key="4">
    <source>
        <dbReference type="Proteomes" id="UP001234989"/>
    </source>
</evidence>
<name>A0AAF0V481_SOLVR</name>
<dbReference type="EMBL" id="CP133623">
    <property type="protein sequence ID" value="WMV58568.1"/>
    <property type="molecule type" value="Genomic_DNA"/>
</dbReference>
<dbReference type="Gene3D" id="3.60.10.10">
    <property type="entry name" value="Endonuclease/exonuclease/phosphatase"/>
    <property type="match status" value="1"/>
</dbReference>
<dbReference type="SUPFAM" id="SSF56219">
    <property type="entry name" value="DNase I-like"/>
    <property type="match status" value="1"/>
</dbReference>
<gene>
    <name evidence="3" type="ORF">MTR67_051953</name>
</gene>
<dbReference type="Pfam" id="PF00078">
    <property type="entry name" value="RVT_1"/>
    <property type="match status" value="1"/>
</dbReference>
<evidence type="ECO:0000256" key="1">
    <source>
        <dbReference type="SAM" id="MobiDB-lite"/>
    </source>
</evidence>
<sequence length="478" mass="55747">MNYAESIVQRITPVWNMIHNYTNVTNGRIWIVWDENVYQVEDLTQGAQYLHCAVLSRDKKIDRCMTVVHGFNTIEQRRTLWSELRNLTTQCNKPWLVWGDFNALLQSQDRFYGAPVTRAETRDFVECVQDLLLNEVMWKGEFYSWSNKQLGSAKIFSRLDRAMGNDEWMLQYGQLVLDYRLPHISDHTPIVLEMKMTTLDIKVPFSRFFNVWTQHETFLPIVQRSWTGRFPRLQELMAWPVIKQDVYAAVKEFFLTELTKPFEAARGLQQGDPMSPFLFAMVMEYLSRNLNDLSNHKIFKYHPMCNRLKITHLSFADDLLMFARGRVQLVKTVIFGIQAYWAQLFVIPTKVMKAIQAYCRSFIWSGVNSITNKALVSREKMCTPKVARGLNLVNLRNTPTTDRLLKWRMQVDPKCVMCKKEDEKEITYFLSVHLPTPYGGDYSNGQLSVNLQALLGMQCSSGSSRRPKGKATKPNYYN</sequence>
<dbReference type="AlphaFoldDB" id="A0AAF0V481"/>
<dbReference type="InterPro" id="IPR000477">
    <property type="entry name" value="RT_dom"/>
</dbReference>
<dbReference type="InterPro" id="IPR036691">
    <property type="entry name" value="Endo/exonu/phosph_ase_sf"/>
</dbReference>
<keyword evidence="4" id="KW-1185">Reference proteome</keyword>
<dbReference type="PANTHER" id="PTHR33710">
    <property type="entry name" value="BNAC02G09200D PROTEIN"/>
    <property type="match status" value="1"/>
</dbReference>
<feature type="domain" description="Reverse transcriptase" evidence="2">
    <location>
        <begin position="255"/>
        <end position="332"/>
    </location>
</feature>
<dbReference type="Proteomes" id="UP001234989">
    <property type="component" value="Chromosome 12"/>
</dbReference>
<protein>
    <recommendedName>
        <fullName evidence="2">Reverse transcriptase domain-containing protein</fullName>
    </recommendedName>
</protein>
<evidence type="ECO:0000259" key="2">
    <source>
        <dbReference type="Pfam" id="PF00078"/>
    </source>
</evidence>
<reference evidence="3" key="1">
    <citation type="submission" date="2023-08" db="EMBL/GenBank/DDBJ databases">
        <title>A de novo genome assembly of Solanum verrucosum Schlechtendal, a Mexican diploid species geographically isolated from the other diploid A-genome species in potato relatives.</title>
        <authorList>
            <person name="Hosaka K."/>
        </authorList>
    </citation>
    <scope>NUCLEOTIDE SEQUENCE</scope>
    <source>
        <tissue evidence="3">Young leaves</tissue>
    </source>
</reference>
<organism evidence="3 4">
    <name type="scientific">Solanum verrucosum</name>
    <dbReference type="NCBI Taxonomy" id="315347"/>
    <lineage>
        <taxon>Eukaryota</taxon>
        <taxon>Viridiplantae</taxon>
        <taxon>Streptophyta</taxon>
        <taxon>Embryophyta</taxon>
        <taxon>Tracheophyta</taxon>
        <taxon>Spermatophyta</taxon>
        <taxon>Magnoliopsida</taxon>
        <taxon>eudicotyledons</taxon>
        <taxon>Gunneridae</taxon>
        <taxon>Pentapetalae</taxon>
        <taxon>asterids</taxon>
        <taxon>lamiids</taxon>
        <taxon>Solanales</taxon>
        <taxon>Solanaceae</taxon>
        <taxon>Solanoideae</taxon>
        <taxon>Solaneae</taxon>
        <taxon>Solanum</taxon>
    </lineage>
</organism>
<accession>A0AAF0V481</accession>
<proteinExistence type="predicted"/>